<sequence length="79" mass="8701">MDGRARYMVAAFIAFFSSFTTAIFNAPMVFFDSTPVGRILTRASSDLSNLDFDIPYSITFVACVAIEILVMICIMVSVT</sequence>
<protein>
    <submittedName>
        <fullName evidence="1">Uncharacterized protein</fullName>
    </submittedName>
</protein>
<organism evidence="1 2">
    <name type="scientific">Trifolium pratense</name>
    <name type="common">Red clover</name>
    <dbReference type="NCBI Taxonomy" id="57577"/>
    <lineage>
        <taxon>Eukaryota</taxon>
        <taxon>Viridiplantae</taxon>
        <taxon>Streptophyta</taxon>
        <taxon>Embryophyta</taxon>
        <taxon>Tracheophyta</taxon>
        <taxon>Spermatophyta</taxon>
        <taxon>Magnoliopsida</taxon>
        <taxon>eudicotyledons</taxon>
        <taxon>Gunneridae</taxon>
        <taxon>Pentapetalae</taxon>
        <taxon>rosids</taxon>
        <taxon>fabids</taxon>
        <taxon>Fabales</taxon>
        <taxon>Fabaceae</taxon>
        <taxon>Papilionoideae</taxon>
        <taxon>50 kb inversion clade</taxon>
        <taxon>NPAAA clade</taxon>
        <taxon>Hologalegina</taxon>
        <taxon>IRL clade</taxon>
        <taxon>Trifolieae</taxon>
        <taxon>Trifolium</taxon>
    </lineage>
</organism>
<evidence type="ECO:0000313" key="2">
    <source>
        <dbReference type="Proteomes" id="UP001177021"/>
    </source>
</evidence>
<accession>A0ACB0LJ83</accession>
<comment type="caution">
    <text evidence="1">The sequence shown here is derived from an EMBL/GenBank/DDBJ whole genome shotgun (WGS) entry which is preliminary data.</text>
</comment>
<dbReference type="EMBL" id="CASHSV030000615">
    <property type="protein sequence ID" value="CAJ2669448.1"/>
    <property type="molecule type" value="Genomic_DNA"/>
</dbReference>
<proteinExistence type="predicted"/>
<evidence type="ECO:0000313" key="1">
    <source>
        <dbReference type="EMBL" id="CAJ2669448.1"/>
    </source>
</evidence>
<gene>
    <name evidence="1" type="ORF">MILVUS5_LOCUS33652</name>
</gene>
<keyword evidence="2" id="KW-1185">Reference proteome</keyword>
<reference evidence="1" key="1">
    <citation type="submission" date="2023-10" db="EMBL/GenBank/DDBJ databases">
        <authorList>
            <person name="Rodriguez Cubillos JULIANA M."/>
            <person name="De Vega J."/>
        </authorList>
    </citation>
    <scope>NUCLEOTIDE SEQUENCE</scope>
</reference>
<name>A0ACB0LJ83_TRIPR</name>
<dbReference type="Proteomes" id="UP001177021">
    <property type="component" value="Unassembled WGS sequence"/>
</dbReference>